<organism evidence="5 6">
    <name type="scientific">Candidatus Colwellbacteria bacterium RIFCSPLOWO2_01_FULL_48_10</name>
    <dbReference type="NCBI Taxonomy" id="1797690"/>
    <lineage>
        <taxon>Bacteria</taxon>
        <taxon>Candidatus Colwelliibacteriota</taxon>
    </lineage>
</organism>
<comment type="caution">
    <text evidence="5">The sequence shown here is derived from an EMBL/GenBank/DDBJ whole genome shotgun (WGS) entry which is preliminary data.</text>
</comment>
<gene>
    <name evidence="5" type="ORF">A3B23_00630</name>
</gene>
<evidence type="ECO:0000313" key="6">
    <source>
        <dbReference type="Proteomes" id="UP000178744"/>
    </source>
</evidence>
<dbReference type="PANTHER" id="PTHR34298:SF2">
    <property type="entry name" value="SEGREGATION AND CONDENSATION PROTEIN B"/>
    <property type="match status" value="1"/>
</dbReference>
<dbReference type="EMBL" id="MHIY01000022">
    <property type="protein sequence ID" value="OGY59612.1"/>
    <property type="molecule type" value="Genomic_DNA"/>
</dbReference>
<keyword evidence="1" id="KW-0963">Cytoplasm</keyword>
<dbReference type="InterPro" id="IPR036388">
    <property type="entry name" value="WH-like_DNA-bd_sf"/>
</dbReference>
<dbReference type="STRING" id="1797690.A3B23_00630"/>
<dbReference type="Gene3D" id="1.10.10.10">
    <property type="entry name" value="Winged helix-like DNA-binding domain superfamily/Winged helix DNA-binding domain"/>
    <property type="match status" value="2"/>
</dbReference>
<protein>
    <submittedName>
        <fullName evidence="5">SMC-Scp complex subunit ScpB</fullName>
    </submittedName>
</protein>
<dbReference type="InterPro" id="IPR036390">
    <property type="entry name" value="WH_DNA-bd_sf"/>
</dbReference>
<name>A0A1G1Z4R7_9BACT</name>
<keyword evidence="2" id="KW-0132">Cell division</keyword>
<proteinExistence type="predicted"/>
<dbReference type="Proteomes" id="UP000178744">
    <property type="component" value="Unassembled WGS sequence"/>
</dbReference>
<evidence type="ECO:0000256" key="1">
    <source>
        <dbReference type="ARBA" id="ARBA00022490"/>
    </source>
</evidence>
<dbReference type="InterPro" id="IPR005234">
    <property type="entry name" value="ScpB_csome_segregation"/>
</dbReference>
<evidence type="ECO:0000256" key="3">
    <source>
        <dbReference type="ARBA" id="ARBA00022829"/>
    </source>
</evidence>
<dbReference type="NCBIfam" id="TIGR00281">
    <property type="entry name" value="SMC-Scp complex subunit ScpB"/>
    <property type="match status" value="1"/>
</dbReference>
<dbReference type="PANTHER" id="PTHR34298">
    <property type="entry name" value="SEGREGATION AND CONDENSATION PROTEIN B"/>
    <property type="match status" value="1"/>
</dbReference>
<evidence type="ECO:0000313" key="5">
    <source>
        <dbReference type="EMBL" id="OGY59612.1"/>
    </source>
</evidence>
<dbReference type="AlphaFoldDB" id="A0A1G1Z4R7"/>
<dbReference type="Pfam" id="PF04079">
    <property type="entry name" value="SMC_ScpB"/>
    <property type="match status" value="1"/>
</dbReference>
<dbReference type="GO" id="GO:0051301">
    <property type="term" value="P:cell division"/>
    <property type="evidence" value="ECO:0007669"/>
    <property type="project" value="UniProtKB-KW"/>
</dbReference>
<evidence type="ECO:0000256" key="4">
    <source>
        <dbReference type="ARBA" id="ARBA00023306"/>
    </source>
</evidence>
<dbReference type="SUPFAM" id="SSF46785">
    <property type="entry name" value="Winged helix' DNA-binding domain"/>
    <property type="match status" value="2"/>
</dbReference>
<keyword evidence="3" id="KW-0159">Chromosome partition</keyword>
<evidence type="ECO:0000256" key="2">
    <source>
        <dbReference type="ARBA" id="ARBA00022618"/>
    </source>
</evidence>
<sequence length="207" mass="22418">MEGAINNKITIAAQIEALLFVHGEAMKIKKLAELLAVTEEEVQTGLAELSGTLNGGGRGLSLIISGDRAMLVTKPEMGELVKRIVSEELDSELSPASLETLSIVAYMGPISRAEIDYIRGVNSSFILRNLSVRGLVAKEASKDPFDKLRAGKPATGNFVYSATMDFLRHVGVGSPQELPEFQKYRDIVKGFISKPEEVVIPKTNDVS</sequence>
<keyword evidence="4" id="KW-0131">Cell cycle</keyword>
<reference evidence="5 6" key="1">
    <citation type="journal article" date="2016" name="Nat. Commun.">
        <title>Thousands of microbial genomes shed light on interconnected biogeochemical processes in an aquifer system.</title>
        <authorList>
            <person name="Anantharaman K."/>
            <person name="Brown C.T."/>
            <person name="Hug L.A."/>
            <person name="Sharon I."/>
            <person name="Castelle C.J."/>
            <person name="Probst A.J."/>
            <person name="Thomas B.C."/>
            <person name="Singh A."/>
            <person name="Wilkins M.J."/>
            <person name="Karaoz U."/>
            <person name="Brodie E.L."/>
            <person name="Williams K.H."/>
            <person name="Hubbard S.S."/>
            <person name="Banfield J.F."/>
        </authorList>
    </citation>
    <scope>NUCLEOTIDE SEQUENCE [LARGE SCALE GENOMIC DNA]</scope>
</reference>
<dbReference type="GO" id="GO:0051304">
    <property type="term" value="P:chromosome separation"/>
    <property type="evidence" value="ECO:0007669"/>
    <property type="project" value="InterPro"/>
</dbReference>
<accession>A0A1G1Z4R7</accession>